<accession>A0AAW3UWM9</accession>
<evidence type="ECO:0000313" key="1">
    <source>
        <dbReference type="EMBL" id="MBB6202661.1"/>
    </source>
</evidence>
<dbReference type="SUPFAM" id="SSF56801">
    <property type="entry name" value="Acetyl-CoA synthetase-like"/>
    <property type="match status" value="1"/>
</dbReference>
<name>A0AAW3UWM9_9BURK</name>
<sequence length="83" mass="8922">MTYATLRERIARLASGLSEPGVQHGSIVAVLDWDSHRAARCRKGLPKGAGAGHRRVMGISQGLNGAEVIGNPQITKRFFAPKE</sequence>
<dbReference type="RefSeq" id="WP_178368642.1">
    <property type="nucleotide sequence ID" value="NZ_CP028829.1"/>
</dbReference>
<reference evidence="1 2" key="1">
    <citation type="submission" date="2020-08" db="EMBL/GenBank/DDBJ databases">
        <title>Genomic Encyclopedia of Type Strains, Phase IV (KMG-V): Genome sequencing to study the core and pangenomes of soil and plant-associated prokaryotes.</title>
        <authorList>
            <person name="Whitman W."/>
        </authorList>
    </citation>
    <scope>NUCLEOTIDE SEQUENCE [LARGE SCALE GENOMIC DNA]</scope>
    <source>
        <strain evidence="1 2">SEMIA 4013</strain>
    </source>
</reference>
<evidence type="ECO:0000313" key="2">
    <source>
        <dbReference type="Proteomes" id="UP000518681"/>
    </source>
</evidence>
<dbReference type="GO" id="GO:0016874">
    <property type="term" value="F:ligase activity"/>
    <property type="evidence" value="ECO:0007669"/>
    <property type="project" value="UniProtKB-KW"/>
</dbReference>
<proteinExistence type="predicted"/>
<organism evidence="1 2">
    <name type="scientific">Paraburkholderia fungorum</name>
    <dbReference type="NCBI Taxonomy" id="134537"/>
    <lineage>
        <taxon>Bacteria</taxon>
        <taxon>Pseudomonadati</taxon>
        <taxon>Pseudomonadota</taxon>
        <taxon>Betaproteobacteria</taxon>
        <taxon>Burkholderiales</taxon>
        <taxon>Burkholderiaceae</taxon>
        <taxon>Paraburkholderia</taxon>
    </lineage>
</organism>
<comment type="caution">
    <text evidence="1">The sequence shown here is derived from an EMBL/GenBank/DDBJ whole genome shotgun (WGS) entry which is preliminary data.</text>
</comment>
<dbReference type="AlphaFoldDB" id="A0AAW3UWM9"/>
<dbReference type="Proteomes" id="UP000518681">
    <property type="component" value="Unassembled WGS sequence"/>
</dbReference>
<keyword evidence="1" id="KW-0436">Ligase</keyword>
<protein>
    <submittedName>
        <fullName evidence="1">Acyl-CoA synthetase (AMP-forming)/AMP-acid ligase II</fullName>
    </submittedName>
</protein>
<gene>
    <name evidence="1" type="ORF">GGD69_003529</name>
</gene>
<dbReference type="EMBL" id="JACIIK010000006">
    <property type="protein sequence ID" value="MBB6202661.1"/>
    <property type="molecule type" value="Genomic_DNA"/>
</dbReference>